<dbReference type="GO" id="GO:0032783">
    <property type="term" value="C:super elongation complex"/>
    <property type="evidence" value="ECO:0007669"/>
    <property type="project" value="InterPro"/>
</dbReference>
<protein>
    <recommendedName>
        <fullName evidence="3">Ell-associated factor Eaf</fullName>
    </recommendedName>
</protein>
<dbReference type="AlphaFoldDB" id="T1GAV4"/>
<keyword evidence="8" id="KW-0539">Nucleus</keyword>
<keyword evidence="13" id="KW-1185">Reference proteome</keyword>
<dbReference type="STRING" id="36166.T1GAV4"/>
<feature type="region of interest" description="Disordered" evidence="10">
    <location>
        <begin position="137"/>
        <end position="175"/>
    </location>
</feature>
<dbReference type="Proteomes" id="UP000015102">
    <property type="component" value="Unassembled WGS sequence"/>
</dbReference>
<accession>T1GAV4</accession>
<evidence type="ECO:0000256" key="6">
    <source>
        <dbReference type="ARBA" id="ARBA00023159"/>
    </source>
</evidence>
<keyword evidence="6" id="KW-0010">Activator</keyword>
<feature type="compositionally biased region" description="Polar residues" evidence="10">
    <location>
        <begin position="1"/>
        <end position="11"/>
    </location>
</feature>
<dbReference type="InterPro" id="IPR019194">
    <property type="entry name" value="Tscrpt_elong_fac_Eaf_N"/>
</dbReference>
<feature type="compositionally biased region" description="Low complexity" evidence="10">
    <location>
        <begin position="285"/>
        <end position="306"/>
    </location>
</feature>
<evidence type="ECO:0000313" key="12">
    <source>
        <dbReference type="EnsemblMetazoa" id="MESCA000369-PA"/>
    </source>
</evidence>
<evidence type="ECO:0000256" key="10">
    <source>
        <dbReference type="SAM" id="MobiDB-lite"/>
    </source>
</evidence>
<feature type="compositionally biased region" description="Acidic residues" evidence="10">
    <location>
        <begin position="346"/>
        <end position="359"/>
    </location>
</feature>
<feature type="region of interest" description="Disordered" evidence="10">
    <location>
        <begin position="217"/>
        <end position="374"/>
    </location>
</feature>
<dbReference type="PANTHER" id="PTHR15970:SF2">
    <property type="entry name" value="ELL-ASSOCIATED FACTOR EAF"/>
    <property type="match status" value="1"/>
</dbReference>
<dbReference type="OMA" id="DVSANNQ"/>
<feature type="region of interest" description="Disordered" evidence="10">
    <location>
        <begin position="1"/>
        <end position="34"/>
    </location>
</feature>
<dbReference type="EMBL" id="CAQQ02116608">
    <property type="status" value="NOT_ANNOTATED_CDS"/>
    <property type="molecule type" value="Genomic_DNA"/>
</dbReference>
<evidence type="ECO:0000313" key="13">
    <source>
        <dbReference type="Proteomes" id="UP000015102"/>
    </source>
</evidence>
<evidence type="ECO:0000256" key="2">
    <source>
        <dbReference type="ARBA" id="ARBA00007798"/>
    </source>
</evidence>
<comment type="subcellular location">
    <subcellularLocation>
        <location evidence="1">Nucleus</location>
    </subcellularLocation>
</comment>
<feature type="domain" description="Transcription elongation factor Eaf N-terminal" evidence="11">
    <location>
        <begin position="40"/>
        <end position="139"/>
    </location>
</feature>
<comment type="similarity">
    <text evidence="2">Belongs to the EAF family.</text>
</comment>
<name>T1GAV4_MEGSC</name>
<dbReference type="GO" id="GO:0003711">
    <property type="term" value="F:transcription elongation factor activity"/>
    <property type="evidence" value="ECO:0007669"/>
    <property type="project" value="TreeGrafter"/>
</dbReference>
<evidence type="ECO:0000256" key="7">
    <source>
        <dbReference type="ARBA" id="ARBA00023163"/>
    </source>
</evidence>
<dbReference type="EMBL" id="CAQQ02116609">
    <property type="status" value="NOT_ANNOTATED_CDS"/>
    <property type="molecule type" value="Genomic_DNA"/>
</dbReference>
<feature type="compositionally biased region" description="Gly residues" evidence="10">
    <location>
        <begin position="12"/>
        <end position="27"/>
    </location>
</feature>
<reference evidence="13" key="1">
    <citation type="submission" date="2013-02" db="EMBL/GenBank/DDBJ databases">
        <authorList>
            <person name="Hughes D."/>
        </authorList>
    </citation>
    <scope>NUCLEOTIDE SEQUENCE</scope>
    <source>
        <strain>Durham</strain>
        <strain evidence="13">NC isolate 2 -- Noor lab</strain>
    </source>
</reference>
<feature type="compositionally biased region" description="Polar residues" evidence="10">
    <location>
        <begin position="152"/>
        <end position="175"/>
    </location>
</feature>
<feature type="compositionally biased region" description="Polar residues" evidence="10">
    <location>
        <begin position="265"/>
        <end position="284"/>
    </location>
</feature>
<dbReference type="PANTHER" id="PTHR15970">
    <property type="entry name" value="ELL-ASSOCIATED FACTOR EAF"/>
    <property type="match status" value="1"/>
</dbReference>
<dbReference type="GO" id="GO:0006368">
    <property type="term" value="P:transcription elongation by RNA polymerase II"/>
    <property type="evidence" value="ECO:0007669"/>
    <property type="project" value="InterPro"/>
</dbReference>
<feature type="compositionally biased region" description="Low complexity" evidence="10">
    <location>
        <begin position="255"/>
        <end position="264"/>
    </location>
</feature>
<keyword evidence="7" id="KW-0804">Transcription</keyword>
<feature type="compositionally biased region" description="Polar residues" evidence="10">
    <location>
        <begin position="243"/>
        <end position="254"/>
    </location>
</feature>
<feature type="compositionally biased region" description="Low complexity" evidence="10">
    <location>
        <begin position="335"/>
        <end position="345"/>
    </location>
</feature>
<organism evidence="12 13">
    <name type="scientific">Megaselia scalaris</name>
    <name type="common">Humpbacked fly</name>
    <name type="synonym">Phora scalaris</name>
    <dbReference type="NCBI Taxonomy" id="36166"/>
    <lineage>
        <taxon>Eukaryota</taxon>
        <taxon>Metazoa</taxon>
        <taxon>Ecdysozoa</taxon>
        <taxon>Arthropoda</taxon>
        <taxon>Hexapoda</taxon>
        <taxon>Insecta</taxon>
        <taxon>Pterygota</taxon>
        <taxon>Neoptera</taxon>
        <taxon>Endopterygota</taxon>
        <taxon>Diptera</taxon>
        <taxon>Brachycera</taxon>
        <taxon>Muscomorpha</taxon>
        <taxon>Platypezoidea</taxon>
        <taxon>Phoridae</taxon>
        <taxon>Megaseliini</taxon>
        <taxon>Megaselia</taxon>
    </lineage>
</organism>
<keyword evidence="4" id="KW-0597">Phosphoprotein</keyword>
<evidence type="ECO:0000256" key="9">
    <source>
        <dbReference type="ARBA" id="ARBA00025617"/>
    </source>
</evidence>
<sequence>MKRSGASSSMTIGGGVSGNGVGDGPSGASGSLNMDGQVRELKLGSTFNARNTTTAFHTIKYDFKPASVDFNKVATFNIESNNQVTVTVPNVEGSGVPNTVYQGVQRKYTKECLLIIDRDTGVVTLEKLNDNIMVKKTRKGQSGPARGPLPSLENSTKRISSKTKVSTGSRKTNSNIISAPQRSATNTAPTVMSMSPLQSTLGISGNTRSPIQAPEWKANAAPSTLPSVPMLLDDDDDAMMSYPPQNLFANNQRHSQSQSPGSSSKTVQPPQQQMKQASPQLPNTFSNNFSNSSNSSIFGAGANGASHLPVNGTTTTPPPTIPTMNNLGEDIGILSSSSSSGSDSESSSDSDSSDSDSDTEQPQATGMSMPSVPMQQKMVFHNGGCWFCW</sequence>
<dbReference type="Pfam" id="PF09816">
    <property type="entry name" value="EAF"/>
    <property type="match status" value="1"/>
</dbReference>
<evidence type="ECO:0000256" key="1">
    <source>
        <dbReference type="ARBA" id="ARBA00004123"/>
    </source>
</evidence>
<evidence type="ECO:0000256" key="4">
    <source>
        <dbReference type="ARBA" id="ARBA00022553"/>
    </source>
</evidence>
<evidence type="ECO:0000259" key="11">
    <source>
        <dbReference type="Pfam" id="PF09816"/>
    </source>
</evidence>
<comment type="function">
    <text evidence="9">Promotes transcriptional elongation by Su(Tpl)/ELL. Essential for development.</text>
</comment>
<evidence type="ECO:0000256" key="8">
    <source>
        <dbReference type="ARBA" id="ARBA00023242"/>
    </source>
</evidence>
<dbReference type="HOGENOM" id="CLU_710366_0_0_1"/>
<dbReference type="EnsemblMetazoa" id="MESCA000369-RA">
    <property type="protein sequence ID" value="MESCA000369-PA"/>
    <property type="gene ID" value="MESCA000369"/>
</dbReference>
<dbReference type="InterPro" id="IPR027093">
    <property type="entry name" value="EAF_fam"/>
</dbReference>
<evidence type="ECO:0000256" key="3">
    <source>
        <dbReference type="ARBA" id="ARBA00021452"/>
    </source>
</evidence>
<proteinExistence type="inferred from homology"/>
<evidence type="ECO:0000256" key="5">
    <source>
        <dbReference type="ARBA" id="ARBA00023015"/>
    </source>
</evidence>
<keyword evidence="5" id="KW-0805">Transcription regulation</keyword>
<reference evidence="12" key="2">
    <citation type="submission" date="2015-06" db="UniProtKB">
        <authorList>
            <consortium name="EnsemblMetazoa"/>
        </authorList>
    </citation>
    <scope>IDENTIFICATION</scope>
</reference>